<proteinExistence type="predicted"/>
<comment type="caution">
    <text evidence="1">The sequence shown here is derived from an EMBL/GenBank/DDBJ whole genome shotgun (WGS) entry which is preliminary data.</text>
</comment>
<dbReference type="AlphaFoldDB" id="A0A921N0I6"/>
<evidence type="ECO:0000313" key="2">
    <source>
        <dbReference type="Proteomes" id="UP000776700"/>
    </source>
</evidence>
<dbReference type="Proteomes" id="UP000776700">
    <property type="component" value="Unassembled WGS sequence"/>
</dbReference>
<dbReference type="EMBL" id="DYUB01000163">
    <property type="protein sequence ID" value="HJG96450.1"/>
    <property type="molecule type" value="Genomic_DNA"/>
</dbReference>
<name>A0A921N0I6_9FIRM</name>
<sequence length="292" mass="34003">MAKSKKICTACGEEKAPNTGFYISRSKLYKFNDGRMPICKECLSKLFKELQAKYSDEVKALYHLCMLFDIYFDKDLVAKSSNMEKFSSDDNLLKSYMKNVNSLNQYKFKDSMSSDCIVLDDSLIKEEKENIEEDNEIEEVSFQVDNKMKTRWGASLPVEDYMFLESKYKEFTDVYECRTPAQRLIFEQIAKCLLRGEKALKKDNDVAFEKMNNMVSKLMTDGNIKPIQEASVAEDDTATWGKWINLIEQERPIGEPCEQFKDVDKISSYITKWFTRQMQRVFDLSTGDDDDN</sequence>
<protein>
    <submittedName>
        <fullName evidence="1">Uncharacterized protein</fullName>
    </submittedName>
</protein>
<reference evidence="1" key="1">
    <citation type="journal article" date="2021" name="PeerJ">
        <title>Extensive microbial diversity within the chicken gut microbiome revealed by metagenomics and culture.</title>
        <authorList>
            <person name="Gilroy R."/>
            <person name="Ravi A."/>
            <person name="Getino M."/>
            <person name="Pursley I."/>
            <person name="Horton D.L."/>
            <person name="Alikhan N.F."/>
            <person name="Baker D."/>
            <person name="Gharbi K."/>
            <person name="Hall N."/>
            <person name="Watson M."/>
            <person name="Adriaenssens E.M."/>
            <person name="Foster-Nyarko E."/>
            <person name="Jarju S."/>
            <person name="Secka A."/>
            <person name="Antonio M."/>
            <person name="Oren A."/>
            <person name="Chaudhuri R.R."/>
            <person name="La Ragione R."/>
            <person name="Hildebrand F."/>
            <person name="Pallen M.J."/>
        </authorList>
    </citation>
    <scope>NUCLEOTIDE SEQUENCE</scope>
    <source>
        <strain evidence="1">1277</strain>
    </source>
</reference>
<gene>
    <name evidence="1" type="ORF">K8V90_05040</name>
</gene>
<organism evidence="1 2">
    <name type="scientific">Romboutsia timonensis</name>
    <dbReference type="NCBI Taxonomy" id="1776391"/>
    <lineage>
        <taxon>Bacteria</taxon>
        <taxon>Bacillati</taxon>
        <taxon>Bacillota</taxon>
        <taxon>Clostridia</taxon>
        <taxon>Peptostreptococcales</taxon>
        <taxon>Peptostreptococcaceae</taxon>
        <taxon>Romboutsia</taxon>
    </lineage>
</organism>
<reference evidence="1" key="2">
    <citation type="submission" date="2021-09" db="EMBL/GenBank/DDBJ databases">
        <authorList>
            <person name="Gilroy R."/>
        </authorList>
    </citation>
    <scope>NUCLEOTIDE SEQUENCE</scope>
    <source>
        <strain evidence="1">1277</strain>
    </source>
</reference>
<evidence type="ECO:0000313" key="1">
    <source>
        <dbReference type="EMBL" id="HJG96450.1"/>
    </source>
</evidence>
<accession>A0A921N0I6</accession>